<gene>
    <name evidence="1" type="ORF">GCM10009654_18860</name>
</gene>
<sequence>MLLLPSPGHSPGPTSALVELGGGRRALLVGDALYTVRHPAVDDGMQTRTGAGPVFTVTTRRLQWLHRPDPAGATAGTVTGAVDS</sequence>
<proteinExistence type="predicted"/>
<reference evidence="1 2" key="1">
    <citation type="journal article" date="2019" name="Int. J. Syst. Evol. Microbiol.">
        <title>The Global Catalogue of Microorganisms (GCM) 10K type strain sequencing project: providing services to taxonomists for standard genome sequencing and annotation.</title>
        <authorList>
            <consortium name="The Broad Institute Genomics Platform"/>
            <consortium name="The Broad Institute Genome Sequencing Center for Infectious Disease"/>
            <person name="Wu L."/>
            <person name="Ma J."/>
        </authorList>
    </citation>
    <scope>NUCLEOTIDE SEQUENCE [LARGE SCALE GENOMIC DNA]</scope>
    <source>
        <strain evidence="1 2">JCM 12696</strain>
    </source>
</reference>
<keyword evidence="2" id="KW-1185">Reference proteome</keyword>
<organism evidence="1 2">
    <name type="scientific">Streptomyces hebeiensis</name>
    <dbReference type="NCBI Taxonomy" id="229486"/>
    <lineage>
        <taxon>Bacteria</taxon>
        <taxon>Bacillati</taxon>
        <taxon>Actinomycetota</taxon>
        <taxon>Actinomycetes</taxon>
        <taxon>Kitasatosporales</taxon>
        <taxon>Streptomycetaceae</taxon>
        <taxon>Streptomyces</taxon>
    </lineage>
</organism>
<dbReference type="Gene3D" id="3.60.15.10">
    <property type="entry name" value="Ribonuclease Z/Hydroxyacylglutathione hydrolase-like"/>
    <property type="match status" value="1"/>
</dbReference>
<comment type="caution">
    <text evidence="1">The sequence shown here is derived from an EMBL/GenBank/DDBJ whole genome shotgun (WGS) entry which is preliminary data.</text>
</comment>
<evidence type="ECO:0000313" key="1">
    <source>
        <dbReference type="EMBL" id="GAA1162425.1"/>
    </source>
</evidence>
<evidence type="ECO:0000313" key="2">
    <source>
        <dbReference type="Proteomes" id="UP001501371"/>
    </source>
</evidence>
<accession>A0ABN1UQ16</accession>
<protein>
    <recommendedName>
        <fullName evidence="3">Metallo-beta-lactamase domain-containing protein</fullName>
    </recommendedName>
</protein>
<dbReference type="SUPFAM" id="SSF56281">
    <property type="entry name" value="Metallo-hydrolase/oxidoreductase"/>
    <property type="match status" value="1"/>
</dbReference>
<dbReference type="EMBL" id="BAAAKV010000013">
    <property type="protein sequence ID" value="GAA1162425.1"/>
    <property type="molecule type" value="Genomic_DNA"/>
</dbReference>
<dbReference type="InterPro" id="IPR036866">
    <property type="entry name" value="RibonucZ/Hydroxyglut_hydro"/>
</dbReference>
<evidence type="ECO:0008006" key="3">
    <source>
        <dbReference type="Google" id="ProtNLM"/>
    </source>
</evidence>
<dbReference type="Proteomes" id="UP001501371">
    <property type="component" value="Unassembled WGS sequence"/>
</dbReference>
<name>A0ABN1UQ16_9ACTN</name>